<feature type="compositionally biased region" description="Basic and acidic residues" evidence="1">
    <location>
        <begin position="1"/>
        <end position="10"/>
    </location>
</feature>
<evidence type="ECO:0000256" key="1">
    <source>
        <dbReference type="SAM" id="MobiDB-lite"/>
    </source>
</evidence>
<accession>A0A915M0M6</accession>
<dbReference type="AlphaFoldDB" id="A0A915M0M6"/>
<protein>
    <submittedName>
        <fullName evidence="3">Uncharacterized protein</fullName>
    </submittedName>
</protein>
<evidence type="ECO:0000313" key="2">
    <source>
        <dbReference type="Proteomes" id="UP000887561"/>
    </source>
</evidence>
<sequence length="88" mass="8947">MRRGRDNGELRKRRGGAGKILPGEGKAGEGKAGEGKAGEGKAGEGKAGEGKAGEGKAGEGKANALLPMEKGNEERNRARLDCQSLASD</sequence>
<organism evidence="2 3">
    <name type="scientific">Meloidogyne javanica</name>
    <name type="common">Root-knot nematode worm</name>
    <dbReference type="NCBI Taxonomy" id="6303"/>
    <lineage>
        <taxon>Eukaryota</taxon>
        <taxon>Metazoa</taxon>
        <taxon>Ecdysozoa</taxon>
        <taxon>Nematoda</taxon>
        <taxon>Chromadorea</taxon>
        <taxon>Rhabditida</taxon>
        <taxon>Tylenchina</taxon>
        <taxon>Tylenchomorpha</taxon>
        <taxon>Tylenchoidea</taxon>
        <taxon>Meloidogynidae</taxon>
        <taxon>Meloidogyninae</taxon>
        <taxon>Meloidogyne</taxon>
        <taxon>Meloidogyne incognita group</taxon>
    </lineage>
</organism>
<feature type="region of interest" description="Disordered" evidence="1">
    <location>
        <begin position="1"/>
        <end position="88"/>
    </location>
</feature>
<name>A0A915M0M6_MELJA</name>
<dbReference type="Proteomes" id="UP000887561">
    <property type="component" value="Unplaced"/>
</dbReference>
<proteinExistence type="predicted"/>
<keyword evidence="2" id="KW-1185">Reference proteome</keyword>
<reference evidence="3" key="1">
    <citation type="submission" date="2022-11" db="UniProtKB">
        <authorList>
            <consortium name="WormBaseParasite"/>
        </authorList>
    </citation>
    <scope>IDENTIFICATION</scope>
</reference>
<dbReference type="WBParaSite" id="scaffold2164_cov204.g4364">
    <property type="protein sequence ID" value="scaffold2164_cov204.g4364"/>
    <property type="gene ID" value="scaffold2164_cov204.g4364"/>
</dbReference>
<feature type="compositionally biased region" description="Basic and acidic residues" evidence="1">
    <location>
        <begin position="70"/>
        <end position="80"/>
    </location>
</feature>
<evidence type="ECO:0000313" key="3">
    <source>
        <dbReference type="WBParaSite" id="scaffold2164_cov204.g4364"/>
    </source>
</evidence>
<feature type="compositionally biased region" description="Basic and acidic residues" evidence="1">
    <location>
        <begin position="26"/>
        <end position="59"/>
    </location>
</feature>